<dbReference type="InterPro" id="IPR047126">
    <property type="entry name" value="RNF141-like"/>
</dbReference>
<feature type="domain" description="RING-type" evidence="1">
    <location>
        <begin position="148"/>
        <end position="189"/>
    </location>
</feature>
<name>A0A6C0IU77_9ZZZZ</name>
<dbReference type="SMART" id="SM00184">
    <property type="entry name" value="RING"/>
    <property type="match status" value="1"/>
</dbReference>
<organism evidence="2">
    <name type="scientific">viral metagenome</name>
    <dbReference type="NCBI Taxonomy" id="1070528"/>
    <lineage>
        <taxon>unclassified sequences</taxon>
        <taxon>metagenomes</taxon>
        <taxon>organismal metagenomes</taxon>
    </lineage>
</organism>
<dbReference type="Gene3D" id="3.30.40.10">
    <property type="entry name" value="Zinc/RING finger domain, C3HC4 (zinc finger)"/>
    <property type="match status" value="1"/>
</dbReference>
<dbReference type="SUPFAM" id="SSF57850">
    <property type="entry name" value="RING/U-box"/>
    <property type="match status" value="1"/>
</dbReference>
<sequence length="218" mass="25365">MNEKEISYFKSDKISEYNFNNIKHKFISSIDNTSNNIIISNITSKFPKNNDNMLLENILIFTEKLYKIVSNNNFLVCIERNEENFKGILVFYSLISNQIMTKDKIDISDCPQMIAFCGDEWITTNPEYPIDVVVRKLRYIYLKEIDKCSICLDNIESSTPNIKCGHLFHRKCLVKSIENTGQSLCPLCREDIQLIVKNNELTSTRTADKIKKFKISSY</sequence>
<dbReference type="PANTHER" id="PTHR12109">
    <property type="entry name" value="RING FINGER PROTEIN 141-RELATED"/>
    <property type="match status" value="1"/>
</dbReference>
<evidence type="ECO:0000259" key="1">
    <source>
        <dbReference type="PROSITE" id="PS50089"/>
    </source>
</evidence>
<dbReference type="InterPro" id="IPR001841">
    <property type="entry name" value="Znf_RING"/>
</dbReference>
<dbReference type="InterPro" id="IPR013083">
    <property type="entry name" value="Znf_RING/FYVE/PHD"/>
</dbReference>
<reference evidence="2" key="1">
    <citation type="journal article" date="2020" name="Nature">
        <title>Giant virus diversity and host interactions through global metagenomics.</title>
        <authorList>
            <person name="Schulz F."/>
            <person name="Roux S."/>
            <person name="Paez-Espino D."/>
            <person name="Jungbluth S."/>
            <person name="Walsh D.A."/>
            <person name="Denef V.J."/>
            <person name="McMahon K.D."/>
            <person name="Konstantinidis K.T."/>
            <person name="Eloe-Fadrosh E.A."/>
            <person name="Kyrpides N.C."/>
            <person name="Woyke T."/>
        </authorList>
    </citation>
    <scope>NUCLEOTIDE SEQUENCE</scope>
    <source>
        <strain evidence="2">GVMAG-M-3300024302-11</strain>
    </source>
</reference>
<protein>
    <recommendedName>
        <fullName evidence="1">RING-type domain-containing protein</fullName>
    </recommendedName>
</protein>
<dbReference type="PROSITE" id="PS50089">
    <property type="entry name" value="ZF_RING_2"/>
    <property type="match status" value="1"/>
</dbReference>
<accession>A0A6C0IU77</accession>
<dbReference type="Pfam" id="PF13639">
    <property type="entry name" value="zf-RING_2"/>
    <property type="match status" value="1"/>
</dbReference>
<dbReference type="EMBL" id="MN740261">
    <property type="protein sequence ID" value="QHT96632.1"/>
    <property type="molecule type" value="Genomic_DNA"/>
</dbReference>
<proteinExistence type="predicted"/>
<dbReference type="AlphaFoldDB" id="A0A6C0IU77"/>
<evidence type="ECO:0000313" key="2">
    <source>
        <dbReference type="EMBL" id="QHT96632.1"/>
    </source>
</evidence>